<evidence type="ECO:0000259" key="2">
    <source>
        <dbReference type="Pfam" id="PF00144"/>
    </source>
</evidence>
<keyword evidence="4" id="KW-1185">Reference proteome</keyword>
<comment type="similarity">
    <text evidence="1">Belongs to the beta-lactamase family.</text>
</comment>
<accession>A0A484IDC8</accession>
<evidence type="ECO:0000313" key="4">
    <source>
        <dbReference type="Proteomes" id="UP000294299"/>
    </source>
</evidence>
<dbReference type="InterPro" id="IPR012338">
    <property type="entry name" value="Beta-lactam/transpept-like"/>
</dbReference>
<evidence type="ECO:0000256" key="1">
    <source>
        <dbReference type="ARBA" id="ARBA00038473"/>
    </source>
</evidence>
<dbReference type="KEGG" id="nfn:NFRAN_2415"/>
<dbReference type="SUPFAM" id="SSF56601">
    <property type="entry name" value="beta-lactamase/transpeptidase-like"/>
    <property type="match status" value="1"/>
</dbReference>
<dbReference type="OrthoDB" id="9575at2157"/>
<dbReference type="InterPro" id="IPR051478">
    <property type="entry name" value="Beta-lactamase-like_AB/R"/>
</dbReference>
<dbReference type="EMBL" id="LR216287">
    <property type="protein sequence ID" value="VFJ14737.1"/>
    <property type="molecule type" value="Genomic_DNA"/>
</dbReference>
<proteinExistence type="inferred from homology"/>
<dbReference type="GeneID" id="39421623"/>
<gene>
    <name evidence="3" type="ORF">NFRAN_2415</name>
</gene>
<feature type="domain" description="Beta-lactamase-related" evidence="2">
    <location>
        <begin position="69"/>
        <end position="418"/>
    </location>
</feature>
<organism evidence="3 4">
    <name type="scientific">Candidatus Nitrosocosmicus franklandianus</name>
    <dbReference type="NCBI Taxonomy" id="1798806"/>
    <lineage>
        <taxon>Archaea</taxon>
        <taxon>Nitrososphaerota</taxon>
        <taxon>Nitrososphaeria</taxon>
        <taxon>Nitrososphaerales</taxon>
        <taxon>Nitrososphaeraceae</taxon>
        <taxon>Candidatus Nitrosocosmicus</taxon>
    </lineage>
</organism>
<dbReference type="Gene3D" id="3.40.710.10">
    <property type="entry name" value="DD-peptidase/beta-lactamase superfamily"/>
    <property type="match status" value="1"/>
</dbReference>
<dbReference type="PANTHER" id="PTHR22935">
    <property type="entry name" value="PENICILLIN-BINDING PROTEIN"/>
    <property type="match status" value="1"/>
</dbReference>
<reference evidence="3 4" key="1">
    <citation type="submission" date="2019-02" db="EMBL/GenBank/DDBJ databases">
        <authorList>
            <person name="Lehtovirta-Morley E L."/>
        </authorList>
    </citation>
    <scope>NUCLEOTIDE SEQUENCE [LARGE SCALE GENOMIC DNA]</scope>
    <source>
        <strain evidence="3">NFRAN1</strain>
    </source>
</reference>
<dbReference type="PANTHER" id="PTHR22935:SF95">
    <property type="entry name" value="BETA-LACTAMASE-LIKE 1-RELATED"/>
    <property type="match status" value="1"/>
</dbReference>
<dbReference type="AlphaFoldDB" id="A0A484IDC8"/>
<dbReference type="RefSeq" id="WP_134484864.1">
    <property type="nucleotide sequence ID" value="NZ_LR216287.1"/>
</dbReference>
<sequence>MKDNFASKIVTLFFTLLILSIIVPSTLKTTVVSASSQAEFPTALNSSSSLDSQVNYSLPQFTITHELINLLKDVVDTNRTKGAFVVGLVDPNGTQFYGYGNASKANNSTVNQNTIFAIGSHTKVFTAVLLADMVENGLIKLNDPIANYLPSNVKVPEYRGHKITVEDLATHTSGLPEFPDNYCSEIAGENPQTPDEKIQFQMKFANCAKDYTLDQFYQGLSNATITREPGTKLEYSTFGAALLGNILLSLSNETSYEVLLKKRILDVLGMNDTRIFLSNEQKSRLAVGHLYGQELELFNYSNPIVPGGGLYSSTSDMLKFISANIGLMKTKLNDAMQLSHLIRHTSGETMENNIQLTNQNSTDSVGFYIGLGWFVTTNFGTEIIRHNGATGGGYNAFMAFNPDTERGIIIICSSDISNANITTAGLYEDNPLSYFVWNLLKG</sequence>
<dbReference type="Proteomes" id="UP000294299">
    <property type="component" value="Chromosome NFRAN"/>
</dbReference>
<protein>
    <recommendedName>
        <fullName evidence="2">Beta-lactamase-related domain-containing protein</fullName>
    </recommendedName>
</protein>
<evidence type="ECO:0000313" key="3">
    <source>
        <dbReference type="EMBL" id="VFJ14737.1"/>
    </source>
</evidence>
<dbReference type="InterPro" id="IPR001466">
    <property type="entry name" value="Beta-lactam-related"/>
</dbReference>
<name>A0A484IDC8_9ARCH</name>
<dbReference type="Pfam" id="PF00144">
    <property type="entry name" value="Beta-lactamase"/>
    <property type="match status" value="1"/>
</dbReference>